<evidence type="ECO:0000256" key="1">
    <source>
        <dbReference type="ARBA" id="ARBA00000085"/>
    </source>
</evidence>
<dbReference type="InterPro" id="IPR003661">
    <property type="entry name" value="HisK_dim/P_dom"/>
</dbReference>
<evidence type="ECO:0000313" key="7">
    <source>
        <dbReference type="EMBL" id="GIF07388.1"/>
    </source>
</evidence>
<dbReference type="PANTHER" id="PTHR43547">
    <property type="entry name" value="TWO-COMPONENT HISTIDINE KINASE"/>
    <property type="match status" value="1"/>
</dbReference>
<keyword evidence="5" id="KW-0808">Transferase</keyword>
<gene>
    <name evidence="7" type="ORF">Asi03nite_49260</name>
</gene>
<dbReference type="CDD" id="cd00082">
    <property type="entry name" value="HisKA"/>
    <property type="match status" value="1"/>
</dbReference>
<dbReference type="SUPFAM" id="SSF47384">
    <property type="entry name" value="Homodimeric domain of signal transducing histidine kinase"/>
    <property type="match status" value="1"/>
</dbReference>
<evidence type="ECO:0000313" key="8">
    <source>
        <dbReference type="Proteomes" id="UP000629619"/>
    </source>
</evidence>
<dbReference type="SUPFAM" id="SSF55874">
    <property type="entry name" value="ATPase domain of HSP90 chaperone/DNA topoisomerase II/histidine kinase"/>
    <property type="match status" value="1"/>
</dbReference>
<dbReference type="RefSeq" id="WP_239102896.1">
    <property type="nucleotide sequence ID" value="NZ_BOMW01000048.1"/>
</dbReference>
<dbReference type="GO" id="GO:0005886">
    <property type="term" value="C:plasma membrane"/>
    <property type="evidence" value="ECO:0007669"/>
    <property type="project" value="UniProtKB-SubCell"/>
</dbReference>
<dbReference type="InterPro" id="IPR005467">
    <property type="entry name" value="His_kinase_dom"/>
</dbReference>
<dbReference type="Pfam" id="PF00512">
    <property type="entry name" value="HisKA"/>
    <property type="match status" value="1"/>
</dbReference>
<protein>
    <recommendedName>
        <fullName evidence="3">histidine kinase</fullName>
        <ecNumber evidence="3">2.7.13.3</ecNumber>
    </recommendedName>
</protein>
<evidence type="ECO:0000256" key="2">
    <source>
        <dbReference type="ARBA" id="ARBA00004236"/>
    </source>
</evidence>
<evidence type="ECO:0000259" key="6">
    <source>
        <dbReference type="PROSITE" id="PS50109"/>
    </source>
</evidence>
<accession>A0A919TML8</accession>
<evidence type="ECO:0000256" key="4">
    <source>
        <dbReference type="ARBA" id="ARBA00022553"/>
    </source>
</evidence>
<proteinExistence type="predicted"/>
<organism evidence="7 8">
    <name type="scientific">Actinoplanes siamensis</name>
    <dbReference type="NCBI Taxonomy" id="1223317"/>
    <lineage>
        <taxon>Bacteria</taxon>
        <taxon>Bacillati</taxon>
        <taxon>Actinomycetota</taxon>
        <taxon>Actinomycetes</taxon>
        <taxon>Micromonosporales</taxon>
        <taxon>Micromonosporaceae</taxon>
        <taxon>Actinoplanes</taxon>
    </lineage>
</organism>
<dbReference type="SMART" id="SM00388">
    <property type="entry name" value="HisKA"/>
    <property type="match status" value="1"/>
</dbReference>
<dbReference type="Proteomes" id="UP000629619">
    <property type="component" value="Unassembled WGS sequence"/>
</dbReference>
<dbReference type="AlphaFoldDB" id="A0A919TML8"/>
<sequence length="229" mass="24408">MSTPQAPPPGAEDRMRRRLRRHNRALAELAATKTELVSALLHELRTPLTAALGMLDMLPQRTGDPLLDEALPLIARNLRRIERSTQEIATISGIENGTIPLDTTQFDLPQLIREIAAAAGADCSVTPESGLITGDRARLGEVFGRLLTAVRALGESAGVRAERSGDQWLISYPLPGEQATDRLFTSTGAGGNAMALILARAVVGRHGGSVRVHSAGGTAYLRVILPADQ</sequence>
<reference evidence="7" key="1">
    <citation type="submission" date="2021-01" db="EMBL/GenBank/DDBJ databases">
        <title>Whole genome shotgun sequence of Actinoplanes siamensis NBRC 109076.</title>
        <authorList>
            <person name="Komaki H."/>
            <person name="Tamura T."/>
        </authorList>
    </citation>
    <scope>NUCLEOTIDE SEQUENCE</scope>
    <source>
        <strain evidence="7">NBRC 109076</strain>
    </source>
</reference>
<evidence type="ECO:0000256" key="5">
    <source>
        <dbReference type="ARBA" id="ARBA00022777"/>
    </source>
</evidence>
<name>A0A919TML8_9ACTN</name>
<dbReference type="GO" id="GO:0000155">
    <property type="term" value="F:phosphorelay sensor kinase activity"/>
    <property type="evidence" value="ECO:0007669"/>
    <property type="project" value="InterPro"/>
</dbReference>
<evidence type="ECO:0000256" key="3">
    <source>
        <dbReference type="ARBA" id="ARBA00012438"/>
    </source>
</evidence>
<dbReference type="EC" id="2.7.13.3" evidence="3"/>
<dbReference type="InterPro" id="IPR036097">
    <property type="entry name" value="HisK_dim/P_sf"/>
</dbReference>
<dbReference type="EMBL" id="BOMW01000048">
    <property type="protein sequence ID" value="GIF07388.1"/>
    <property type="molecule type" value="Genomic_DNA"/>
</dbReference>
<keyword evidence="8" id="KW-1185">Reference proteome</keyword>
<comment type="subcellular location">
    <subcellularLocation>
        <location evidence="2">Cell membrane</location>
    </subcellularLocation>
</comment>
<dbReference type="PANTHER" id="PTHR43547:SF2">
    <property type="entry name" value="HYBRID SIGNAL TRANSDUCTION HISTIDINE KINASE C"/>
    <property type="match status" value="1"/>
</dbReference>
<comment type="catalytic activity">
    <reaction evidence="1">
        <text>ATP + protein L-histidine = ADP + protein N-phospho-L-histidine.</text>
        <dbReference type="EC" id="2.7.13.3"/>
    </reaction>
</comment>
<keyword evidence="5" id="KW-0418">Kinase</keyword>
<feature type="domain" description="Histidine kinase" evidence="6">
    <location>
        <begin position="39"/>
        <end position="229"/>
    </location>
</feature>
<dbReference type="Gene3D" id="1.10.287.130">
    <property type="match status" value="1"/>
</dbReference>
<keyword evidence="4" id="KW-0597">Phosphoprotein</keyword>
<dbReference type="InterPro" id="IPR036890">
    <property type="entry name" value="HATPase_C_sf"/>
</dbReference>
<comment type="caution">
    <text evidence="7">The sequence shown here is derived from an EMBL/GenBank/DDBJ whole genome shotgun (WGS) entry which is preliminary data.</text>
</comment>
<dbReference type="PROSITE" id="PS50109">
    <property type="entry name" value="HIS_KIN"/>
    <property type="match status" value="1"/>
</dbReference>